<proteinExistence type="predicted"/>
<gene>
    <name evidence="1" type="ORF">METZ01_LOCUS20416</name>
</gene>
<feature type="non-terminal residue" evidence="1">
    <location>
        <position position="1"/>
    </location>
</feature>
<accession>A0A381PKM4</accession>
<organism evidence="1">
    <name type="scientific">marine metagenome</name>
    <dbReference type="NCBI Taxonomy" id="408172"/>
    <lineage>
        <taxon>unclassified sequences</taxon>
        <taxon>metagenomes</taxon>
        <taxon>ecological metagenomes</taxon>
    </lineage>
</organism>
<dbReference type="EMBL" id="UINC01001016">
    <property type="protein sequence ID" value="SUZ67562.1"/>
    <property type="molecule type" value="Genomic_DNA"/>
</dbReference>
<name>A0A381PKM4_9ZZZZ</name>
<protein>
    <submittedName>
        <fullName evidence="1">Uncharacterized protein</fullName>
    </submittedName>
</protein>
<reference evidence="1" key="1">
    <citation type="submission" date="2018-05" db="EMBL/GenBank/DDBJ databases">
        <authorList>
            <person name="Lanie J.A."/>
            <person name="Ng W.-L."/>
            <person name="Kazmierczak K.M."/>
            <person name="Andrzejewski T.M."/>
            <person name="Davidsen T.M."/>
            <person name="Wayne K.J."/>
            <person name="Tettelin H."/>
            <person name="Glass J.I."/>
            <person name="Rusch D."/>
            <person name="Podicherti R."/>
            <person name="Tsui H.-C.T."/>
            <person name="Winkler M.E."/>
        </authorList>
    </citation>
    <scope>NUCLEOTIDE SEQUENCE</scope>
</reference>
<sequence length="70" mass="7730">VDEPGCHLDEFSRIVQGLGIDFLDSGKKLACDPGDRNLEDVDVLLADEVQQQVERPLEVLDVNGKKVLLL</sequence>
<evidence type="ECO:0000313" key="1">
    <source>
        <dbReference type="EMBL" id="SUZ67562.1"/>
    </source>
</evidence>
<dbReference type="AlphaFoldDB" id="A0A381PKM4"/>